<reference evidence="2" key="1">
    <citation type="submission" date="2023-10" db="EMBL/GenBank/DDBJ databases">
        <title>Chromosome-level genome of the transformable northern wattle, Acacia crassicarpa.</title>
        <authorList>
            <person name="Massaro I."/>
            <person name="Sinha N.R."/>
            <person name="Poethig S."/>
            <person name="Leichty A.R."/>
        </authorList>
    </citation>
    <scope>NUCLEOTIDE SEQUENCE</scope>
    <source>
        <strain evidence="2">Acra3RX</strain>
        <tissue evidence="2">Leaf</tissue>
    </source>
</reference>
<comment type="caution">
    <text evidence="2">The sequence shown here is derived from an EMBL/GenBank/DDBJ whole genome shotgun (WGS) entry which is preliminary data.</text>
</comment>
<feature type="region of interest" description="Disordered" evidence="1">
    <location>
        <begin position="1"/>
        <end position="20"/>
    </location>
</feature>
<evidence type="ECO:0000313" key="3">
    <source>
        <dbReference type="Proteomes" id="UP001293593"/>
    </source>
</evidence>
<gene>
    <name evidence="2" type="ORF">QN277_028350</name>
</gene>
<feature type="compositionally biased region" description="Pro residues" evidence="1">
    <location>
        <begin position="1"/>
        <end position="12"/>
    </location>
</feature>
<keyword evidence="3" id="KW-1185">Reference proteome</keyword>
<accession>A0AAE1J5F5</accession>
<protein>
    <submittedName>
        <fullName evidence="2">Uncharacterized protein</fullName>
    </submittedName>
</protein>
<dbReference type="EMBL" id="JAWXYG010000009">
    <property type="protein sequence ID" value="KAK4262846.1"/>
    <property type="molecule type" value="Genomic_DNA"/>
</dbReference>
<evidence type="ECO:0000256" key="1">
    <source>
        <dbReference type="SAM" id="MobiDB-lite"/>
    </source>
</evidence>
<organism evidence="2 3">
    <name type="scientific">Acacia crassicarpa</name>
    <name type="common">northern wattle</name>
    <dbReference type="NCBI Taxonomy" id="499986"/>
    <lineage>
        <taxon>Eukaryota</taxon>
        <taxon>Viridiplantae</taxon>
        <taxon>Streptophyta</taxon>
        <taxon>Embryophyta</taxon>
        <taxon>Tracheophyta</taxon>
        <taxon>Spermatophyta</taxon>
        <taxon>Magnoliopsida</taxon>
        <taxon>eudicotyledons</taxon>
        <taxon>Gunneridae</taxon>
        <taxon>Pentapetalae</taxon>
        <taxon>rosids</taxon>
        <taxon>fabids</taxon>
        <taxon>Fabales</taxon>
        <taxon>Fabaceae</taxon>
        <taxon>Caesalpinioideae</taxon>
        <taxon>mimosoid clade</taxon>
        <taxon>Acacieae</taxon>
        <taxon>Acacia</taxon>
    </lineage>
</organism>
<dbReference type="AlphaFoldDB" id="A0AAE1J5F5"/>
<sequence length="107" mass="11884">MPPLLLLPPSEYPSPQSMPAQATSRVFQHHAARGAYEDAKSRMQSILETIKIRSGSISQIQSGIEQNKREASEAHQEEQKCITEQDALIPLEQAARQKVAELKSNGF</sequence>
<proteinExistence type="predicted"/>
<dbReference type="Proteomes" id="UP001293593">
    <property type="component" value="Unassembled WGS sequence"/>
</dbReference>
<evidence type="ECO:0000313" key="2">
    <source>
        <dbReference type="EMBL" id="KAK4262846.1"/>
    </source>
</evidence>
<name>A0AAE1J5F5_9FABA</name>